<dbReference type="EMBL" id="LNKA01000004">
    <property type="protein sequence ID" value="KTC65294.1"/>
    <property type="molecule type" value="Genomic_DNA"/>
</dbReference>
<evidence type="ECO:0000259" key="1">
    <source>
        <dbReference type="Pfam" id="PF10988"/>
    </source>
</evidence>
<keyword evidence="4" id="KW-1185">Reference proteome</keyword>
<dbReference type="AlphaFoldDB" id="A0A0W0R2S4"/>
<dbReference type="PATRIC" id="fig|45056.6.peg.1416"/>
<proteinExistence type="predicted"/>
<keyword evidence="3" id="KW-0614">Plasmid</keyword>
<dbReference type="PROSITE" id="PS51257">
    <property type="entry name" value="PROKAR_LIPOPROTEIN"/>
    <property type="match status" value="1"/>
</dbReference>
<dbReference type="RefSeq" id="WP_058462456.1">
    <property type="nucleotide sequence ID" value="NZ_CAAAHS010000016.1"/>
</dbReference>
<evidence type="ECO:0000313" key="4">
    <source>
        <dbReference type="Proteomes" id="UP000054859"/>
    </source>
</evidence>
<feature type="domain" description="Putative auto-transporter adhesin head GIN" evidence="1">
    <location>
        <begin position="39"/>
        <end position="181"/>
    </location>
</feature>
<dbReference type="KEGG" id="ladl:NCTC12735_01648"/>
<dbReference type="OrthoDB" id="5641583at2"/>
<dbReference type="InterPro" id="IPR021255">
    <property type="entry name" value="DUF2807"/>
</dbReference>
<dbReference type="STRING" id="45056.Lade_1371"/>
<accession>A0A0W0R2S4</accession>
<reference evidence="3 5" key="2">
    <citation type="submission" date="2018-12" db="EMBL/GenBank/DDBJ databases">
        <authorList>
            <consortium name="Pathogen Informatics"/>
        </authorList>
    </citation>
    <scope>NUCLEOTIDE SEQUENCE [LARGE SCALE GENOMIC DNA]</scope>
    <source>
        <strain evidence="3 5">NCTC12735</strain>
        <plasmid evidence="5">24</plasmid>
    </source>
</reference>
<gene>
    <name evidence="2" type="ORF">Lade_1371</name>
    <name evidence="3" type="ORF">NCTC12735_01648</name>
</gene>
<geneLocation type="plasmid" evidence="3 5">
    <name>24</name>
</geneLocation>
<organism evidence="2 4">
    <name type="scientific">Legionella adelaidensis</name>
    <dbReference type="NCBI Taxonomy" id="45056"/>
    <lineage>
        <taxon>Bacteria</taxon>
        <taxon>Pseudomonadati</taxon>
        <taxon>Pseudomonadota</taxon>
        <taxon>Gammaproteobacteria</taxon>
        <taxon>Legionellales</taxon>
        <taxon>Legionellaceae</taxon>
        <taxon>Legionella</taxon>
    </lineage>
</organism>
<dbReference type="Pfam" id="PF10988">
    <property type="entry name" value="DUF2807"/>
    <property type="match status" value="1"/>
</dbReference>
<dbReference type="Gene3D" id="2.160.20.120">
    <property type="match status" value="1"/>
</dbReference>
<sequence>MLRNFGLVFLLLLLTSCTNIFMPPSFLGNGFQQQRILPPFNRIKAEGAININIIMDSLPPQVILKGDPKDVMEVITVVNNGNLLLQMPEGSPRYGAVLAEVHLNHLNAFSFRGIGEVKGLHLNTSLLDLRIGNEGKTIFGGNLGIRDLRVSGNGFVQISGIKSPNMHIRVRGNPKLQLAGMANVSRIDANSGYISLYWVKSPCIVVRGRGKSFIQLAGITEKLDVELFDDSCFKGRYLRARNVFVKTFDRSNAEITALEKQHSLASGQSDIHFYNIPDMRTDFMAFNGSVLDMRDLNDPFLEEYTRYNISPP</sequence>
<reference evidence="2 4" key="1">
    <citation type="submission" date="2015-11" db="EMBL/GenBank/DDBJ databases">
        <title>Identification of large and diverse effector repertoires of 38 Legionella species.</title>
        <authorList>
            <person name="Burstein D."/>
            <person name="Amaro F."/>
            <person name="Zusman T."/>
            <person name="Lifshitz Z."/>
            <person name="Cohen O."/>
            <person name="Gilbert J.A."/>
            <person name="Pupko T."/>
            <person name="Shuman H.A."/>
            <person name="Segal G."/>
        </authorList>
    </citation>
    <scope>NUCLEOTIDE SEQUENCE [LARGE SCALE GENOMIC DNA]</scope>
    <source>
        <strain evidence="2 4">1762-AUS-E</strain>
    </source>
</reference>
<protein>
    <submittedName>
        <fullName evidence="3">Protein of uncharacterized function (DUF2807)</fullName>
    </submittedName>
</protein>
<name>A0A0W0R2S4_9GAMM</name>
<evidence type="ECO:0000313" key="2">
    <source>
        <dbReference type="EMBL" id="KTC65294.1"/>
    </source>
</evidence>
<evidence type="ECO:0000313" key="5">
    <source>
        <dbReference type="Proteomes" id="UP000281170"/>
    </source>
</evidence>
<dbReference type="EMBL" id="LR134433">
    <property type="protein sequence ID" value="VEH86003.1"/>
    <property type="molecule type" value="Genomic_DNA"/>
</dbReference>
<dbReference type="Proteomes" id="UP000281170">
    <property type="component" value="Plasmid 24"/>
</dbReference>
<evidence type="ECO:0000313" key="3">
    <source>
        <dbReference type="EMBL" id="VEH86003.1"/>
    </source>
</evidence>
<dbReference type="Proteomes" id="UP000054859">
    <property type="component" value="Unassembled WGS sequence"/>
</dbReference>